<evidence type="ECO:0000313" key="3">
    <source>
        <dbReference type="WBParaSite" id="Gr19_v10_g10786.t1"/>
    </source>
</evidence>
<evidence type="ECO:0000313" key="2">
    <source>
        <dbReference type="Proteomes" id="UP000887572"/>
    </source>
</evidence>
<feature type="region of interest" description="Disordered" evidence="1">
    <location>
        <begin position="51"/>
        <end position="75"/>
    </location>
</feature>
<feature type="compositionally biased region" description="Acidic residues" evidence="1">
    <location>
        <begin position="53"/>
        <end position="65"/>
    </location>
</feature>
<keyword evidence="2" id="KW-1185">Reference proteome</keyword>
<sequence length="75" mass="8355">MRLSFVVLIRLTAIIEKISENEMEANVGRLGNAYKIANGWAKNAFVQGKYIGEEEDEDGEEDQDDGGSSTEIFQN</sequence>
<reference evidence="3" key="1">
    <citation type="submission" date="2022-11" db="UniProtKB">
        <authorList>
            <consortium name="WormBaseParasite"/>
        </authorList>
    </citation>
    <scope>IDENTIFICATION</scope>
</reference>
<name>A0A914GSF8_GLORO</name>
<evidence type="ECO:0000256" key="1">
    <source>
        <dbReference type="SAM" id="MobiDB-lite"/>
    </source>
</evidence>
<accession>A0A914GSF8</accession>
<proteinExistence type="predicted"/>
<organism evidence="2 3">
    <name type="scientific">Globodera rostochiensis</name>
    <name type="common">Golden nematode worm</name>
    <name type="synonym">Heterodera rostochiensis</name>
    <dbReference type="NCBI Taxonomy" id="31243"/>
    <lineage>
        <taxon>Eukaryota</taxon>
        <taxon>Metazoa</taxon>
        <taxon>Ecdysozoa</taxon>
        <taxon>Nematoda</taxon>
        <taxon>Chromadorea</taxon>
        <taxon>Rhabditida</taxon>
        <taxon>Tylenchina</taxon>
        <taxon>Tylenchomorpha</taxon>
        <taxon>Tylenchoidea</taxon>
        <taxon>Heteroderidae</taxon>
        <taxon>Heteroderinae</taxon>
        <taxon>Globodera</taxon>
    </lineage>
</organism>
<dbReference type="WBParaSite" id="Gr19_v10_g10786.t1">
    <property type="protein sequence ID" value="Gr19_v10_g10786.t1"/>
    <property type="gene ID" value="Gr19_v10_g10786"/>
</dbReference>
<dbReference type="AlphaFoldDB" id="A0A914GSF8"/>
<protein>
    <submittedName>
        <fullName evidence="3">Uncharacterized protein</fullName>
    </submittedName>
</protein>
<dbReference type="Proteomes" id="UP000887572">
    <property type="component" value="Unplaced"/>
</dbReference>